<dbReference type="PANTHER" id="PTHR30069">
    <property type="entry name" value="TONB-DEPENDENT OUTER MEMBRANE RECEPTOR"/>
    <property type="match status" value="1"/>
</dbReference>
<evidence type="ECO:0000256" key="8">
    <source>
        <dbReference type="PROSITE-ProRule" id="PRU01360"/>
    </source>
</evidence>
<evidence type="ECO:0000256" key="9">
    <source>
        <dbReference type="SAM" id="SignalP"/>
    </source>
</evidence>
<evidence type="ECO:0000256" key="5">
    <source>
        <dbReference type="ARBA" id="ARBA00022729"/>
    </source>
</evidence>
<protein>
    <submittedName>
        <fullName evidence="12">TonB-dependent receptor</fullName>
    </submittedName>
</protein>
<dbReference type="RefSeq" id="WP_209651709.1">
    <property type="nucleotide sequence ID" value="NZ_JAGJCB010000001.1"/>
</dbReference>
<dbReference type="Gene3D" id="2.40.170.20">
    <property type="entry name" value="TonB-dependent receptor, beta-barrel domain"/>
    <property type="match status" value="1"/>
</dbReference>
<keyword evidence="2 8" id="KW-0813">Transport</keyword>
<keyword evidence="7 8" id="KW-0998">Cell outer membrane</keyword>
<evidence type="ECO:0000256" key="2">
    <source>
        <dbReference type="ARBA" id="ARBA00022448"/>
    </source>
</evidence>
<evidence type="ECO:0000259" key="11">
    <source>
        <dbReference type="Pfam" id="PF14905"/>
    </source>
</evidence>
<evidence type="ECO:0000313" key="12">
    <source>
        <dbReference type="EMBL" id="MBP0902358.1"/>
    </source>
</evidence>
<comment type="subcellular location">
    <subcellularLocation>
        <location evidence="1 8">Cell outer membrane</location>
        <topology evidence="1 8">Multi-pass membrane protein</topology>
    </subcellularLocation>
</comment>
<dbReference type="Pfam" id="PF13715">
    <property type="entry name" value="CarbopepD_reg_2"/>
    <property type="match status" value="1"/>
</dbReference>
<comment type="similarity">
    <text evidence="8">Belongs to the TonB-dependent receptor family.</text>
</comment>
<comment type="caution">
    <text evidence="12">The sequence shown here is derived from an EMBL/GenBank/DDBJ whole genome shotgun (WGS) entry which is preliminary data.</text>
</comment>
<organism evidence="12 13">
    <name type="scientific">Mariniflexile gromovii</name>
    <dbReference type="NCBI Taxonomy" id="362523"/>
    <lineage>
        <taxon>Bacteria</taxon>
        <taxon>Pseudomonadati</taxon>
        <taxon>Bacteroidota</taxon>
        <taxon>Flavobacteriia</taxon>
        <taxon>Flavobacteriales</taxon>
        <taxon>Flavobacteriaceae</taxon>
        <taxon>Mariniflexile</taxon>
    </lineage>
</organism>
<keyword evidence="4 8" id="KW-0812">Transmembrane</keyword>
<dbReference type="Pfam" id="PF07715">
    <property type="entry name" value="Plug"/>
    <property type="match status" value="1"/>
</dbReference>
<evidence type="ECO:0000256" key="1">
    <source>
        <dbReference type="ARBA" id="ARBA00004571"/>
    </source>
</evidence>
<sequence>MLTRKQLCTYLTLFMCLPFFSINAQQKSVEISGKVLESTNNLPIEYATISILDHSTKKPITGTITNANGTFSIQLEASNFYVEVSFMGYTTKRFNKEKLVGKKINLGTIILVEDQHALDEVVVNAEKSQTEFKLDKRIFNVGTDLSNTGASALEVLNNVPSVNVNIEGEISLRGSSGVQILINGKPSVLSNAGSNALGTITADMIEQIEVITNPSAKYEASGTAGIINIIMKKSERRGLNGSVSLNAGVPNSNSFGMSLNKRTEKFNIFSQIGLGRRTYPEENKTINSDLTDNTSISSVGEREMNEKFNNFILGTDYHINALNVLTLSGSYAFEVEDQNSQAVYQQTDLNQTVTDSWLREELTEAKNPKLRYELQYKKNFKRHKEQALLFSALGSSFKKDETSTFNNTTILGDNPDEVQLSRTDYALEDYTFKLDYTHPFLKVFTLETGSQYAINKVTNDYAVDGIGDIFNFNQDVLGIYNTLAYEGDIWGVKLGLRLENTEINTLLQTSNVQNSKSYANLFPTVHTSYKFSENMSFQAGYSKRINRPGLRDLNPFSNIRNNFSISTGNPDLQPEYTDSFEITTIHKFEKASLNMSFYNRYTTDVIERVNTFEDGVNTSKPENIGTNNTSGLEMNGKYNPTDWFSLNGDFNWNHFNRKGDYETNSFDFKGSRWSTSLTSKFKLPARFDLEVSGNYNSSFKTFQNQISDNLFADVGVRKKIFKGKTILNISVRDLFASRVDETTTTQPTYYLYNSRQRGRFITFGISYGFGKGEAMEFSGQRIR</sequence>
<dbReference type="InterPro" id="IPR037066">
    <property type="entry name" value="Plug_dom_sf"/>
</dbReference>
<proteinExistence type="inferred from homology"/>
<feature type="signal peptide" evidence="9">
    <location>
        <begin position="1"/>
        <end position="24"/>
    </location>
</feature>
<keyword evidence="3 8" id="KW-1134">Transmembrane beta strand</keyword>
<dbReference type="EMBL" id="JAGJCB010000001">
    <property type="protein sequence ID" value="MBP0902358.1"/>
    <property type="molecule type" value="Genomic_DNA"/>
</dbReference>
<dbReference type="Gene3D" id="2.60.40.1120">
    <property type="entry name" value="Carboxypeptidase-like, regulatory domain"/>
    <property type="match status" value="1"/>
</dbReference>
<reference evidence="12 13" key="1">
    <citation type="submission" date="2021-04" db="EMBL/GenBank/DDBJ databases">
        <title>Mariniflexile gromovii gen. nov., sp. nov., a gliding bacterium isolated from the sea urchin Strongylocentrotus intermedius.</title>
        <authorList>
            <person name="Ko S."/>
            <person name="Le V."/>
            <person name="Ahn C.-Y."/>
            <person name="Oh H.-M."/>
        </authorList>
    </citation>
    <scope>NUCLEOTIDE SEQUENCE [LARGE SCALE GENOMIC DNA]</scope>
    <source>
        <strain evidence="12 13">KCTC 12570</strain>
    </source>
</reference>
<dbReference type="InterPro" id="IPR012910">
    <property type="entry name" value="Plug_dom"/>
</dbReference>
<gene>
    <name evidence="12" type="ORF">J8H85_00840</name>
</gene>
<evidence type="ECO:0000256" key="3">
    <source>
        <dbReference type="ARBA" id="ARBA00022452"/>
    </source>
</evidence>
<dbReference type="PROSITE" id="PS52016">
    <property type="entry name" value="TONB_DEPENDENT_REC_3"/>
    <property type="match status" value="1"/>
</dbReference>
<dbReference type="Gene3D" id="2.170.130.10">
    <property type="entry name" value="TonB-dependent receptor, plug domain"/>
    <property type="match status" value="1"/>
</dbReference>
<evidence type="ECO:0000259" key="10">
    <source>
        <dbReference type="Pfam" id="PF07715"/>
    </source>
</evidence>
<dbReference type="SUPFAM" id="SSF56935">
    <property type="entry name" value="Porins"/>
    <property type="match status" value="1"/>
</dbReference>
<dbReference type="InterPro" id="IPR036942">
    <property type="entry name" value="Beta-barrel_TonB_sf"/>
</dbReference>
<feature type="domain" description="TonB-dependent receptor plug" evidence="10">
    <location>
        <begin position="150"/>
        <end position="226"/>
    </location>
</feature>
<dbReference type="InterPro" id="IPR041700">
    <property type="entry name" value="OMP_b-brl_3"/>
</dbReference>
<dbReference type="InterPro" id="IPR039426">
    <property type="entry name" value="TonB-dep_rcpt-like"/>
</dbReference>
<dbReference type="SUPFAM" id="SSF49464">
    <property type="entry name" value="Carboxypeptidase regulatory domain-like"/>
    <property type="match status" value="1"/>
</dbReference>
<evidence type="ECO:0000256" key="4">
    <source>
        <dbReference type="ARBA" id="ARBA00022692"/>
    </source>
</evidence>
<feature type="chain" id="PRO_5046188854" evidence="9">
    <location>
        <begin position="25"/>
        <end position="783"/>
    </location>
</feature>
<evidence type="ECO:0000313" key="13">
    <source>
        <dbReference type="Proteomes" id="UP000670776"/>
    </source>
</evidence>
<dbReference type="InterPro" id="IPR008969">
    <property type="entry name" value="CarboxyPept-like_regulatory"/>
</dbReference>
<evidence type="ECO:0000256" key="6">
    <source>
        <dbReference type="ARBA" id="ARBA00023136"/>
    </source>
</evidence>
<feature type="domain" description="Outer membrane protein beta-barrel" evidence="11">
    <location>
        <begin position="379"/>
        <end position="767"/>
    </location>
</feature>
<accession>A0ABS4BP41</accession>
<keyword evidence="12" id="KW-0675">Receptor</keyword>
<keyword evidence="6 8" id="KW-0472">Membrane</keyword>
<dbReference type="PANTHER" id="PTHR30069:SF29">
    <property type="entry name" value="HEMOGLOBIN AND HEMOGLOBIN-HAPTOGLOBIN-BINDING PROTEIN 1-RELATED"/>
    <property type="match status" value="1"/>
</dbReference>
<dbReference type="Pfam" id="PF14905">
    <property type="entry name" value="OMP_b-brl_3"/>
    <property type="match status" value="1"/>
</dbReference>
<keyword evidence="13" id="KW-1185">Reference proteome</keyword>
<keyword evidence="5 9" id="KW-0732">Signal</keyword>
<dbReference type="Proteomes" id="UP000670776">
    <property type="component" value="Unassembled WGS sequence"/>
</dbReference>
<name>A0ABS4BP41_9FLAO</name>
<evidence type="ECO:0000256" key="7">
    <source>
        <dbReference type="ARBA" id="ARBA00023237"/>
    </source>
</evidence>